<reference evidence="2 3" key="1">
    <citation type="submission" date="2014-02" db="EMBL/GenBank/DDBJ databases">
        <title>The genome sequence of Colletotrichum salicis CBS 607.94.</title>
        <authorList>
            <person name="Baroncelli R."/>
            <person name="Thon M.R."/>
        </authorList>
    </citation>
    <scope>NUCLEOTIDE SEQUENCE [LARGE SCALE GENOMIC DNA]</scope>
    <source>
        <strain evidence="2 3">CBS 607.94</strain>
    </source>
</reference>
<protein>
    <recommendedName>
        <fullName evidence="4">ABM domain-containing protein</fullName>
    </recommendedName>
</protein>
<sequence length="172" mass="19667">MSGQTSDVSSSELPSDIASDPRGDCYCGLLKGRAPRDQSSAGLTSAHRIFVRQPSFLSKSKQDSAIMSTVFQVTVHVAPQDVSRFLRAAEPTIEKMKRESELMYFEMYQVHDSPGTITWIEKWSEPVDWIMKHQMTKDYYNDYFDATEPFYVAPRELRILSSLGPRHTYQKS</sequence>
<feature type="region of interest" description="Disordered" evidence="1">
    <location>
        <begin position="1"/>
        <end position="21"/>
    </location>
</feature>
<evidence type="ECO:0000313" key="2">
    <source>
        <dbReference type="EMBL" id="KXH64272.1"/>
    </source>
</evidence>
<dbReference type="EMBL" id="JFFI01000994">
    <property type="protein sequence ID" value="KXH64272.1"/>
    <property type="molecule type" value="Genomic_DNA"/>
</dbReference>
<comment type="caution">
    <text evidence="2">The sequence shown here is derived from an EMBL/GenBank/DDBJ whole genome shotgun (WGS) entry which is preliminary data.</text>
</comment>
<dbReference type="Gene3D" id="3.30.70.100">
    <property type="match status" value="1"/>
</dbReference>
<organism evidence="2 3">
    <name type="scientific">Colletotrichum salicis</name>
    <dbReference type="NCBI Taxonomy" id="1209931"/>
    <lineage>
        <taxon>Eukaryota</taxon>
        <taxon>Fungi</taxon>
        <taxon>Dikarya</taxon>
        <taxon>Ascomycota</taxon>
        <taxon>Pezizomycotina</taxon>
        <taxon>Sordariomycetes</taxon>
        <taxon>Hypocreomycetidae</taxon>
        <taxon>Glomerellales</taxon>
        <taxon>Glomerellaceae</taxon>
        <taxon>Colletotrichum</taxon>
        <taxon>Colletotrichum acutatum species complex</taxon>
    </lineage>
</organism>
<feature type="compositionally biased region" description="Polar residues" evidence="1">
    <location>
        <begin position="1"/>
        <end position="13"/>
    </location>
</feature>
<proteinExistence type="predicted"/>
<dbReference type="OrthoDB" id="4126315at2759"/>
<evidence type="ECO:0000313" key="3">
    <source>
        <dbReference type="Proteomes" id="UP000070121"/>
    </source>
</evidence>
<gene>
    <name evidence="2" type="ORF">CSAL01_06797</name>
</gene>
<name>A0A135UV98_9PEZI</name>
<accession>A0A135UV98</accession>
<keyword evidence="3" id="KW-1185">Reference proteome</keyword>
<dbReference type="SUPFAM" id="SSF54909">
    <property type="entry name" value="Dimeric alpha+beta barrel"/>
    <property type="match status" value="1"/>
</dbReference>
<dbReference type="InterPro" id="IPR011008">
    <property type="entry name" value="Dimeric_a/b-barrel"/>
</dbReference>
<evidence type="ECO:0008006" key="4">
    <source>
        <dbReference type="Google" id="ProtNLM"/>
    </source>
</evidence>
<dbReference type="Proteomes" id="UP000070121">
    <property type="component" value="Unassembled WGS sequence"/>
</dbReference>
<dbReference type="AlphaFoldDB" id="A0A135UV98"/>
<evidence type="ECO:0000256" key="1">
    <source>
        <dbReference type="SAM" id="MobiDB-lite"/>
    </source>
</evidence>